<feature type="domain" description="ABM" evidence="1">
    <location>
        <begin position="14"/>
        <end position="104"/>
    </location>
</feature>
<dbReference type="InterPro" id="IPR011008">
    <property type="entry name" value="Dimeric_a/b-barrel"/>
</dbReference>
<evidence type="ECO:0000313" key="3">
    <source>
        <dbReference type="Proteomes" id="UP000053328"/>
    </source>
</evidence>
<dbReference type="Proteomes" id="UP000053328">
    <property type="component" value="Unassembled WGS sequence"/>
</dbReference>
<dbReference type="GeneID" id="27332236"/>
<dbReference type="PANTHER" id="PTHR33336">
    <property type="entry name" value="QUINOL MONOOXYGENASE YGIN-RELATED"/>
    <property type="match status" value="1"/>
</dbReference>
<sequence>MDPTISSAPPEDEFEVFADLYAKPGRGDDLECALRRVIRRVESEPGTLIYAIARDGENPNRFRVFERYTGREAFEKHFMSPEVKALIDADAMEDPGSPKFFKVLKGL</sequence>
<dbReference type="VEuPathDB" id="FungiDB:PV08_05153"/>
<keyword evidence="3" id="KW-1185">Reference proteome</keyword>
<dbReference type="RefSeq" id="XP_016238174.1">
    <property type="nucleotide sequence ID" value="XM_016379497.1"/>
</dbReference>
<organism evidence="2 3">
    <name type="scientific">Exophiala spinifera</name>
    <dbReference type="NCBI Taxonomy" id="91928"/>
    <lineage>
        <taxon>Eukaryota</taxon>
        <taxon>Fungi</taxon>
        <taxon>Dikarya</taxon>
        <taxon>Ascomycota</taxon>
        <taxon>Pezizomycotina</taxon>
        <taxon>Eurotiomycetes</taxon>
        <taxon>Chaetothyriomycetidae</taxon>
        <taxon>Chaetothyriales</taxon>
        <taxon>Herpotrichiellaceae</taxon>
        <taxon>Exophiala</taxon>
    </lineage>
</organism>
<dbReference type="AlphaFoldDB" id="A0A0D2BG58"/>
<dbReference type="HOGENOM" id="CLU_131496_6_1_1"/>
<gene>
    <name evidence="2" type="ORF">PV08_05153</name>
</gene>
<dbReference type="Gene3D" id="3.30.70.100">
    <property type="match status" value="1"/>
</dbReference>
<evidence type="ECO:0000313" key="2">
    <source>
        <dbReference type="EMBL" id="KIW17958.1"/>
    </source>
</evidence>
<evidence type="ECO:0000259" key="1">
    <source>
        <dbReference type="PROSITE" id="PS51725"/>
    </source>
</evidence>
<proteinExistence type="predicted"/>
<dbReference type="EMBL" id="KN847494">
    <property type="protein sequence ID" value="KIW17958.1"/>
    <property type="molecule type" value="Genomic_DNA"/>
</dbReference>
<reference evidence="2 3" key="1">
    <citation type="submission" date="2015-01" db="EMBL/GenBank/DDBJ databases">
        <title>The Genome Sequence of Exophiala spinifera CBS89968.</title>
        <authorList>
            <consortium name="The Broad Institute Genomics Platform"/>
            <person name="Cuomo C."/>
            <person name="de Hoog S."/>
            <person name="Gorbushina A."/>
            <person name="Stielow B."/>
            <person name="Teixiera M."/>
            <person name="Abouelleil A."/>
            <person name="Chapman S.B."/>
            <person name="Priest M."/>
            <person name="Young S.K."/>
            <person name="Wortman J."/>
            <person name="Nusbaum C."/>
            <person name="Birren B."/>
        </authorList>
    </citation>
    <scope>NUCLEOTIDE SEQUENCE [LARGE SCALE GENOMIC DNA]</scope>
    <source>
        <strain evidence="2 3">CBS 89968</strain>
    </source>
</reference>
<dbReference type="InterPro" id="IPR050744">
    <property type="entry name" value="AI-2_Isomerase_LsrG"/>
</dbReference>
<dbReference type="GO" id="GO:0003824">
    <property type="term" value="F:catalytic activity"/>
    <property type="evidence" value="ECO:0007669"/>
    <property type="project" value="TreeGrafter"/>
</dbReference>
<dbReference type="PANTHER" id="PTHR33336:SF3">
    <property type="entry name" value="ABM DOMAIN-CONTAINING PROTEIN"/>
    <property type="match status" value="1"/>
</dbReference>
<dbReference type="OrthoDB" id="4641034at2759"/>
<name>A0A0D2BG58_9EURO</name>
<accession>A0A0D2BG58</accession>
<dbReference type="InterPro" id="IPR007138">
    <property type="entry name" value="ABM_dom"/>
</dbReference>
<dbReference type="PROSITE" id="PS51725">
    <property type="entry name" value="ABM"/>
    <property type="match status" value="1"/>
</dbReference>
<dbReference type="Pfam" id="PF03992">
    <property type="entry name" value="ABM"/>
    <property type="match status" value="1"/>
</dbReference>
<protein>
    <recommendedName>
        <fullName evidence="1">ABM domain-containing protein</fullName>
    </recommendedName>
</protein>
<dbReference type="SUPFAM" id="SSF54909">
    <property type="entry name" value="Dimeric alpha+beta barrel"/>
    <property type="match status" value="1"/>
</dbReference>